<accession>A0AAV4VFP4</accession>
<dbReference type="AlphaFoldDB" id="A0AAV4VFP4"/>
<organism evidence="1 2">
    <name type="scientific">Caerostris darwini</name>
    <dbReference type="NCBI Taxonomy" id="1538125"/>
    <lineage>
        <taxon>Eukaryota</taxon>
        <taxon>Metazoa</taxon>
        <taxon>Ecdysozoa</taxon>
        <taxon>Arthropoda</taxon>
        <taxon>Chelicerata</taxon>
        <taxon>Arachnida</taxon>
        <taxon>Araneae</taxon>
        <taxon>Araneomorphae</taxon>
        <taxon>Entelegynae</taxon>
        <taxon>Araneoidea</taxon>
        <taxon>Araneidae</taxon>
        <taxon>Caerostris</taxon>
    </lineage>
</organism>
<evidence type="ECO:0008006" key="3">
    <source>
        <dbReference type="Google" id="ProtNLM"/>
    </source>
</evidence>
<comment type="caution">
    <text evidence="1">The sequence shown here is derived from an EMBL/GenBank/DDBJ whole genome shotgun (WGS) entry which is preliminary data.</text>
</comment>
<reference evidence="1 2" key="1">
    <citation type="submission" date="2021-06" db="EMBL/GenBank/DDBJ databases">
        <title>Caerostris darwini draft genome.</title>
        <authorList>
            <person name="Kono N."/>
            <person name="Arakawa K."/>
        </authorList>
    </citation>
    <scope>NUCLEOTIDE SEQUENCE [LARGE SCALE GENOMIC DNA]</scope>
</reference>
<gene>
    <name evidence="1" type="ORF">CDAR_112121</name>
</gene>
<protein>
    <recommendedName>
        <fullName evidence="3">Mitochondrial import inner membrane translocase subunit TIM22</fullName>
    </recommendedName>
</protein>
<dbReference type="EMBL" id="BPLQ01012873">
    <property type="protein sequence ID" value="GIY68464.1"/>
    <property type="molecule type" value="Genomic_DNA"/>
</dbReference>
<proteinExistence type="predicted"/>
<dbReference type="Proteomes" id="UP001054837">
    <property type="component" value="Unassembled WGS sequence"/>
</dbReference>
<sequence length="87" mass="8876">MSTGETNSASPGASSGYVLSGVCGASVKPLMAVQPLTSFSHMSRCLGRPSFEENLFSLCLGGMGFLSGVAKQMPVEMSRVGSEVGAL</sequence>
<evidence type="ECO:0000313" key="1">
    <source>
        <dbReference type="EMBL" id="GIY68464.1"/>
    </source>
</evidence>
<keyword evidence="2" id="KW-1185">Reference proteome</keyword>
<name>A0AAV4VFP4_9ARAC</name>
<evidence type="ECO:0000313" key="2">
    <source>
        <dbReference type="Proteomes" id="UP001054837"/>
    </source>
</evidence>